<dbReference type="PANTHER" id="PTHR30007">
    <property type="entry name" value="PHP DOMAIN PROTEIN"/>
    <property type="match status" value="1"/>
</dbReference>
<dbReference type="Pfam" id="PF13340">
    <property type="entry name" value="DUF4096"/>
    <property type="match status" value="1"/>
</dbReference>
<keyword evidence="3" id="KW-1185">Reference proteome</keyword>
<gene>
    <name evidence="2" type="ORF">PZE19_10885</name>
</gene>
<dbReference type="PANTHER" id="PTHR30007:SF0">
    <property type="entry name" value="TRANSPOSASE"/>
    <property type="match status" value="1"/>
</dbReference>
<proteinExistence type="predicted"/>
<comment type="caution">
    <text evidence="2">The sequence shown here is derived from an EMBL/GenBank/DDBJ whole genome shotgun (WGS) entry which is preliminary data.</text>
</comment>
<dbReference type="RefSeq" id="WP_277860640.1">
    <property type="nucleotide sequence ID" value="NZ_JARRAG010000002.1"/>
</dbReference>
<reference evidence="2 3" key="1">
    <citation type="submission" date="2023-03" db="EMBL/GenBank/DDBJ databases">
        <title>Paludisphaera mucosa sp. nov. a novel planctomycete from northern fen.</title>
        <authorList>
            <person name="Ivanova A."/>
        </authorList>
    </citation>
    <scope>NUCLEOTIDE SEQUENCE [LARGE SCALE GENOMIC DNA]</scope>
    <source>
        <strain evidence="2 3">Pla2</strain>
    </source>
</reference>
<evidence type="ECO:0000313" key="2">
    <source>
        <dbReference type="EMBL" id="MDG3004282.1"/>
    </source>
</evidence>
<evidence type="ECO:0000313" key="3">
    <source>
        <dbReference type="Proteomes" id="UP001216907"/>
    </source>
</evidence>
<evidence type="ECO:0000259" key="1">
    <source>
        <dbReference type="Pfam" id="PF13340"/>
    </source>
</evidence>
<sequence>MSRTPYPTDLTDRQWRLIEPYVPRPKPGGRPARYERRDLIDAILYQTRNG</sequence>
<feature type="domain" description="Insertion element IS402-like" evidence="1">
    <location>
        <begin position="10"/>
        <end position="50"/>
    </location>
</feature>
<accession>A0ABT6F9L5</accession>
<organism evidence="2 3">
    <name type="scientific">Paludisphaera mucosa</name>
    <dbReference type="NCBI Taxonomy" id="3030827"/>
    <lineage>
        <taxon>Bacteria</taxon>
        <taxon>Pseudomonadati</taxon>
        <taxon>Planctomycetota</taxon>
        <taxon>Planctomycetia</taxon>
        <taxon>Isosphaerales</taxon>
        <taxon>Isosphaeraceae</taxon>
        <taxon>Paludisphaera</taxon>
    </lineage>
</organism>
<dbReference type="InterPro" id="IPR025161">
    <property type="entry name" value="IS402-like_dom"/>
</dbReference>
<protein>
    <submittedName>
        <fullName evidence="2">Transposase</fullName>
    </submittedName>
</protein>
<name>A0ABT6F9L5_9BACT</name>
<dbReference type="EMBL" id="JARRAG010000002">
    <property type="protein sequence ID" value="MDG3004282.1"/>
    <property type="molecule type" value="Genomic_DNA"/>
</dbReference>
<dbReference type="Proteomes" id="UP001216907">
    <property type="component" value="Unassembled WGS sequence"/>
</dbReference>